<dbReference type="Gene3D" id="3.40.50.150">
    <property type="entry name" value="Vaccinia Virus protein VP39"/>
    <property type="match status" value="1"/>
</dbReference>
<dbReference type="Gene3D" id="1.10.10.10">
    <property type="entry name" value="Winged helix-like DNA-binding domain superfamily/Winged helix DNA-binding domain"/>
    <property type="match status" value="1"/>
</dbReference>
<dbReference type="PANTHER" id="PTHR43712">
    <property type="entry name" value="PUTATIVE (AFU_ORTHOLOGUE AFUA_4G14580)-RELATED"/>
    <property type="match status" value="1"/>
</dbReference>
<dbReference type="eggNOG" id="KOG3178">
    <property type="taxonomic scope" value="Eukaryota"/>
</dbReference>
<protein>
    <recommendedName>
        <fullName evidence="2">O-methyltransferase domain-containing protein</fullName>
    </recommendedName>
</protein>
<name>A0A177A3J7_9PEZI</name>
<dbReference type="GeneID" id="36291122"/>
<proteinExistence type="predicted"/>
<dbReference type="RefSeq" id="XP_024321330.1">
    <property type="nucleotide sequence ID" value="XM_024471640.1"/>
</dbReference>
<dbReference type="VEuPathDB" id="FungiDB:GMDG_08187"/>
<dbReference type="Proteomes" id="UP000077154">
    <property type="component" value="Unassembled WGS sequence"/>
</dbReference>
<sequence>MDAIANQIKSLASGADKAQCKAILVSLPRILRYLASIGIIKETGKDTFTSNNITEAVALPRLAGALYNYFYTTYPVWSVLPNFLKEHKYQDVEENTDTALQKAFNTELPFFTWMLTQPKTLAHFNQYMSVHHTGKHSWLEVYPLEEKIEGLKPEQVFFVDVGGGIGTQSIALRKKHPESFWKIRQIPLHKLLHTQMQCG</sequence>
<organism evidence="1">
    <name type="scientific">Pseudogymnoascus destructans</name>
    <dbReference type="NCBI Taxonomy" id="655981"/>
    <lineage>
        <taxon>Eukaryota</taxon>
        <taxon>Fungi</taxon>
        <taxon>Dikarya</taxon>
        <taxon>Ascomycota</taxon>
        <taxon>Pezizomycotina</taxon>
        <taxon>Leotiomycetes</taxon>
        <taxon>Thelebolales</taxon>
        <taxon>Thelebolaceae</taxon>
        <taxon>Pseudogymnoascus</taxon>
    </lineage>
</organism>
<dbReference type="PANTHER" id="PTHR43712:SF2">
    <property type="entry name" value="O-METHYLTRANSFERASE CICE"/>
    <property type="match status" value="1"/>
</dbReference>
<reference evidence="1" key="1">
    <citation type="submission" date="2016-03" db="EMBL/GenBank/DDBJ databases">
        <title>Updated assembly of Pseudogymnoascus destructans, the fungus causing white-nose syndrome of bats.</title>
        <authorList>
            <person name="Palmer J.M."/>
            <person name="Drees K.P."/>
            <person name="Foster J.T."/>
            <person name="Lindner D.L."/>
        </authorList>
    </citation>
    <scope>NUCLEOTIDE SEQUENCE [LARGE SCALE GENOMIC DNA]</scope>
    <source>
        <strain evidence="1">20631-21</strain>
    </source>
</reference>
<dbReference type="InterPro" id="IPR029063">
    <property type="entry name" value="SAM-dependent_MTases_sf"/>
</dbReference>
<evidence type="ECO:0000313" key="1">
    <source>
        <dbReference type="EMBL" id="OAF56032.1"/>
    </source>
</evidence>
<gene>
    <name evidence="1" type="ORF">VC83_08079</name>
</gene>
<accession>A0A177A3J7</accession>
<dbReference type="AlphaFoldDB" id="A0A177A3J7"/>
<dbReference type="SUPFAM" id="SSF53335">
    <property type="entry name" value="S-adenosyl-L-methionine-dependent methyltransferases"/>
    <property type="match status" value="1"/>
</dbReference>
<dbReference type="OrthoDB" id="2410195at2759"/>
<evidence type="ECO:0008006" key="2">
    <source>
        <dbReference type="Google" id="ProtNLM"/>
    </source>
</evidence>
<dbReference type="InterPro" id="IPR036388">
    <property type="entry name" value="WH-like_DNA-bd_sf"/>
</dbReference>
<dbReference type="EMBL" id="KV441406">
    <property type="protein sequence ID" value="OAF56032.1"/>
    <property type="molecule type" value="Genomic_DNA"/>
</dbReference>